<dbReference type="Proteomes" id="UP001570511">
    <property type="component" value="Unassembled WGS sequence"/>
</dbReference>
<accession>A0ABD5M7Y2</accession>
<evidence type="ECO:0000313" key="1">
    <source>
        <dbReference type="EMBL" id="MFA1610027.1"/>
    </source>
</evidence>
<proteinExistence type="predicted"/>
<organism evidence="1 2">
    <name type="scientific">Halobellus rubicundus</name>
    <dbReference type="NCBI Taxonomy" id="2996466"/>
    <lineage>
        <taxon>Archaea</taxon>
        <taxon>Methanobacteriati</taxon>
        <taxon>Methanobacteriota</taxon>
        <taxon>Stenosarchaea group</taxon>
        <taxon>Halobacteria</taxon>
        <taxon>Halobacteriales</taxon>
        <taxon>Haloferacaceae</taxon>
        <taxon>Halobellus</taxon>
    </lineage>
</organism>
<name>A0ABD5M7Y2_9EURY</name>
<gene>
    <name evidence="1" type="ORF">OS889_03275</name>
</gene>
<protein>
    <recommendedName>
        <fullName evidence="3">Zinc ribbon domain-containing protein</fullName>
    </recommendedName>
</protein>
<evidence type="ECO:0000313" key="2">
    <source>
        <dbReference type="Proteomes" id="UP001570511"/>
    </source>
</evidence>
<comment type="caution">
    <text evidence="1">The sequence shown here is derived from an EMBL/GenBank/DDBJ whole genome shotgun (WGS) entry which is preliminary data.</text>
</comment>
<reference evidence="1 2" key="1">
    <citation type="submission" date="2024-08" db="EMBL/GenBank/DDBJ databases">
        <title>Halobellus sp. MBLA0158 whole genome sequence.</title>
        <authorList>
            <person name="Hwang C.Y."/>
            <person name="Cho E.-S."/>
            <person name="Seo M.-J."/>
        </authorList>
    </citation>
    <scope>NUCLEOTIDE SEQUENCE [LARGE SCALE GENOMIC DNA]</scope>
    <source>
        <strain evidence="1 2">MBLA0158</strain>
    </source>
</reference>
<dbReference type="EMBL" id="JBGNYA010000001">
    <property type="protein sequence ID" value="MFA1610027.1"/>
    <property type="molecule type" value="Genomic_DNA"/>
</dbReference>
<keyword evidence="2" id="KW-1185">Reference proteome</keyword>
<dbReference type="RefSeq" id="WP_372387236.1">
    <property type="nucleotide sequence ID" value="NZ_JBGNYA010000001.1"/>
</dbReference>
<evidence type="ECO:0008006" key="3">
    <source>
        <dbReference type="Google" id="ProtNLM"/>
    </source>
</evidence>
<dbReference type="AlphaFoldDB" id="A0ABD5M7Y2"/>
<sequence length="47" mass="5345">MPYFECSVCGTMANLGRFERSELKQECPECGEETLWETAFEGEGVSY</sequence>